<reference evidence="1 2" key="1">
    <citation type="submission" date="2019-11" db="EMBL/GenBank/DDBJ databases">
        <title>Comparative genomics of hydrocarbon-degrading Desulfosarcina strains.</title>
        <authorList>
            <person name="Watanabe M."/>
            <person name="Kojima H."/>
            <person name="Fukui M."/>
        </authorList>
    </citation>
    <scope>NUCLEOTIDE SEQUENCE [LARGE SCALE GENOMIC DNA]</scope>
    <source>
        <strain evidence="1 2">PP31</strain>
    </source>
</reference>
<evidence type="ECO:0000313" key="1">
    <source>
        <dbReference type="EMBL" id="BBO78931.1"/>
    </source>
</evidence>
<proteinExistence type="predicted"/>
<dbReference type="Proteomes" id="UP000427769">
    <property type="component" value="Chromosome"/>
</dbReference>
<dbReference type="RefSeq" id="WP_155307512.1">
    <property type="nucleotide sequence ID" value="NZ_AP021875.1"/>
</dbReference>
<dbReference type="KEGG" id="dwd:DSCW_63480"/>
<name>A0A5K7ZGM2_9BACT</name>
<evidence type="ECO:0000313" key="2">
    <source>
        <dbReference type="Proteomes" id="UP000427769"/>
    </source>
</evidence>
<accession>A0A5K7ZGM2</accession>
<gene>
    <name evidence="1" type="ORF">DSCW_63480</name>
</gene>
<dbReference type="OrthoDB" id="5417874at2"/>
<keyword evidence="2" id="KW-1185">Reference proteome</keyword>
<dbReference type="AlphaFoldDB" id="A0A5K7ZGM2"/>
<sequence>MKAVYFPFTYLSESTARRLAWLVGPVVVYQPLETAIPAEIKDLEAKGLIEIRTPLAGDEDRLRSALSEFTEWASLNPGKLTAGADFLGARQGEVPFFDETAVNRIRSDIKNYGQAGRTEAKMDEGFSARLFLVLAQENDRAVDSLGQDLDRFKAMEKDFLETLKDADEAGFSRKAYASTLWREDRGARSTGQRIRAWANLAAADENLPEVMITTSPAVADLLLEKSEKGNGLEKLGDTRLTMPEEIGEPLLDRLLSGLGEGTIDLSGDICAKGWPAAPSETGADICLYAAVNRSPADWVGRLNDPDSVSSSAAKGTIHTLVVAVEV</sequence>
<dbReference type="EMBL" id="AP021875">
    <property type="protein sequence ID" value="BBO78931.1"/>
    <property type="molecule type" value="Genomic_DNA"/>
</dbReference>
<protein>
    <submittedName>
        <fullName evidence="1">Uncharacterized protein</fullName>
    </submittedName>
</protein>
<organism evidence="1 2">
    <name type="scientific">Desulfosarcina widdelii</name>
    <dbReference type="NCBI Taxonomy" id="947919"/>
    <lineage>
        <taxon>Bacteria</taxon>
        <taxon>Pseudomonadati</taxon>
        <taxon>Thermodesulfobacteriota</taxon>
        <taxon>Desulfobacteria</taxon>
        <taxon>Desulfobacterales</taxon>
        <taxon>Desulfosarcinaceae</taxon>
        <taxon>Desulfosarcina</taxon>
    </lineage>
</organism>